<reference evidence="1" key="1">
    <citation type="journal article" date="2020" name="Stud. Mycol.">
        <title>101 Dothideomycetes genomes: a test case for predicting lifestyles and emergence of pathogens.</title>
        <authorList>
            <person name="Haridas S."/>
            <person name="Albert R."/>
            <person name="Binder M."/>
            <person name="Bloem J."/>
            <person name="Labutti K."/>
            <person name="Salamov A."/>
            <person name="Andreopoulos B."/>
            <person name="Baker S."/>
            <person name="Barry K."/>
            <person name="Bills G."/>
            <person name="Bluhm B."/>
            <person name="Cannon C."/>
            <person name="Castanera R."/>
            <person name="Culley D."/>
            <person name="Daum C."/>
            <person name="Ezra D."/>
            <person name="Gonzalez J."/>
            <person name="Henrissat B."/>
            <person name="Kuo A."/>
            <person name="Liang C."/>
            <person name="Lipzen A."/>
            <person name="Lutzoni F."/>
            <person name="Magnuson J."/>
            <person name="Mondo S."/>
            <person name="Nolan M."/>
            <person name="Ohm R."/>
            <person name="Pangilinan J."/>
            <person name="Park H.-J."/>
            <person name="Ramirez L."/>
            <person name="Alfaro M."/>
            <person name="Sun H."/>
            <person name="Tritt A."/>
            <person name="Yoshinaga Y."/>
            <person name="Zwiers L.-H."/>
            <person name="Turgeon B."/>
            <person name="Goodwin S."/>
            <person name="Spatafora J."/>
            <person name="Crous P."/>
            <person name="Grigoriev I."/>
        </authorList>
    </citation>
    <scope>NUCLEOTIDE SEQUENCE</scope>
    <source>
        <strain evidence="1">CBS 113818</strain>
    </source>
</reference>
<keyword evidence="2" id="KW-1185">Reference proteome</keyword>
<name>A0A6A7A9I0_9PLEO</name>
<organism evidence="1 2">
    <name type="scientific">Ophiobolus disseminans</name>
    <dbReference type="NCBI Taxonomy" id="1469910"/>
    <lineage>
        <taxon>Eukaryota</taxon>
        <taxon>Fungi</taxon>
        <taxon>Dikarya</taxon>
        <taxon>Ascomycota</taxon>
        <taxon>Pezizomycotina</taxon>
        <taxon>Dothideomycetes</taxon>
        <taxon>Pleosporomycetidae</taxon>
        <taxon>Pleosporales</taxon>
        <taxon>Pleosporineae</taxon>
        <taxon>Phaeosphaeriaceae</taxon>
        <taxon>Ophiobolus</taxon>
    </lineage>
</organism>
<accession>A0A6A7A9I0</accession>
<dbReference type="OrthoDB" id="3788449at2759"/>
<evidence type="ECO:0000313" key="1">
    <source>
        <dbReference type="EMBL" id="KAF2829942.1"/>
    </source>
</evidence>
<dbReference type="EMBL" id="MU006220">
    <property type="protein sequence ID" value="KAF2829942.1"/>
    <property type="molecule type" value="Genomic_DNA"/>
</dbReference>
<gene>
    <name evidence="1" type="ORF">CC86DRAFT_317324</name>
</gene>
<proteinExistence type="predicted"/>
<dbReference type="Proteomes" id="UP000799424">
    <property type="component" value="Unassembled WGS sequence"/>
</dbReference>
<evidence type="ECO:0000313" key="2">
    <source>
        <dbReference type="Proteomes" id="UP000799424"/>
    </source>
</evidence>
<sequence length="254" mass="29339">MPHATSDASTSAVPSVAQDKISQHLTESILTLQQTIRNIREDVRNGIAPSILMPADSDPSVENGMVFLSLEPSTSTVESNIVPLDERLHALETKLHNRDQWHPPATPPKSPEYSIIDIADLSSAIKLLEDIFQHAHPSKPLSPQPSFAGYTWRWDPRWKEFYTHVPNESSFVYLSRWRLHEQQQIWEHVSMNSADLLPDDAAELLGSWDDWAWDPMWKEWYLDVSDEEERTFVYASRWQVQESGEWMYVGRRES</sequence>
<protein>
    <submittedName>
        <fullName evidence="1">Uncharacterized protein</fullName>
    </submittedName>
</protein>
<dbReference type="AlphaFoldDB" id="A0A6A7A9I0"/>